<sequence>MLNTSEKLTRQRGLSDPGTHSDEEFYDCKSNFSSAKGSQETATTNSAQTRQDEFLAESKRTDTAGITDALQTKTQISGSQRFRNLPKTLAGGNSHERDVGSQRLSPLTRSASVKASLVTKSVNGADKLVEQRARRAIKAMAESCTTGMPIHVGVNRSGAQIGSRRLGSSSSFSEHKGQGQHALHHVSSHNRLSELVSSEEVEPPSSFTPEPDNRARSLTGEKGAGVLVRGASLEARMDQKMRQKLQRWVISFGTVHFDVDQGPTLQLLYPHMSFSSSERAAISFSSMPDSTIYELCDSVYTFNFRVDPVRLRLPKDRIFLHGYVFFRQKRDPLMRRGGFQRSVVIITHLPYHGLFSRLAHILGPLYFDLGTAILEAAAHNVTSWPQPEAGRAYELPFLGSALAVELPGRDANQLLETSRFPSDRFDPGEHILAGVECDGLFRSFRDTLDDLWACWELMILGEPLVVLADSPARCSEAIVGLVDIIYPIRYCGDWRPYFTIQDPDLRAIVSKSHVPPNTVVGVSNPFFSEALGHWPHKLVLGTSQRMVQMAGIAARSTPANEGSSALGGSSGYGGWPVRQGLHTRRRCAVSRDRAFAESLLKGLRTGRQTPWAVNNALRRHFMDLTVQFLAPLDRYFSTLIPMVRSATAIPEAGTEHAGPWTHARRRSASQLGTETTLSWFAAPGPVRPWRTGDFLASLASLGISPQLRGQTTAAGVLAAVFTGSSSVPASSNIDNTASSGLSWKTRRGTARVSDEWQQLYEQFLQCGNFATWLARRTEDAQRALNVRFRQEICRGDVHAWCRGYDYPLGLSDTQLAAELEYQELATMDLGQRHVRHVFYHGEAADERARAERRRRQMLRDQQARLAGGDRPVYGSDGSLVGYTQRTPRAPPAAPEPRSSAQRLKQLGQRITQAQRARAAMLQAAQQLKALLEEEQGSAEEAGLRRQLSVLLEYVPAEAGRAYLALVDDFQQ</sequence>
<evidence type="ECO:0000256" key="2">
    <source>
        <dbReference type="SAM" id="Coils"/>
    </source>
</evidence>
<organism evidence="5 6">
    <name type="scientific">Coemansia brasiliensis</name>
    <dbReference type="NCBI Taxonomy" id="2650707"/>
    <lineage>
        <taxon>Eukaryota</taxon>
        <taxon>Fungi</taxon>
        <taxon>Fungi incertae sedis</taxon>
        <taxon>Zoopagomycota</taxon>
        <taxon>Kickxellomycotina</taxon>
        <taxon>Kickxellomycetes</taxon>
        <taxon>Kickxellales</taxon>
        <taxon>Kickxellaceae</taxon>
        <taxon>Coemansia</taxon>
    </lineage>
</organism>
<dbReference type="Proteomes" id="UP001139887">
    <property type="component" value="Unassembled WGS sequence"/>
</dbReference>
<feature type="coiled-coil region" evidence="2">
    <location>
        <begin position="913"/>
        <end position="941"/>
    </location>
</feature>
<dbReference type="PANTHER" id="PTHR13677">
    <property type="entry name" value="LD41638P"/>
    <property type="match status" value="1"/>
</dbReference>
<feature type="region of interest" description="Disordered" evidence="3">
    <location>
        <begin position="88"/>
        <end position="107"/>
    </location>
</feature>
<feature type="compositionally biased region" description="Low complexity" evidence="3">
    <location>
        <begin position="162"/>
        <end position="172"/>
    </location>
</feature>
<feature type="region of interest" description="Disordered" evidence="3">
    <location>
        <begin position="1"/>
        <end position="51"/>
    </location>
</feature>
<comment type="similarity">
    <text evidence="1">Belongs to the DENND6 family.</text>
</comment>
<dbReference type="PROSITE" id="PS50211">
    <property type="entry name" value="DENN"/>
    <property type="match status" value="1"/>
</dbReference>
<gene>
    <name evidence="5" type="ORF">IWW36_002095</name>
</gene>
<feature type="compositionally biased region" description="Polar residues" evidence="3">
    <location>
        <begin position="30"/>
        <end position="49"/>
    </location>
</feature>
<name>A0A9W8I7U5_9FUNG</name>
<evidence type="ECO:0000313" key="5">
    <source>
        <dbReference type="EMBL" id="KAJ2850187.1"/>
    </source>
</evidence>
<keyword evidence="6" id="KW-1185">Reference proteome</keyword>
<reference evidence="5" key="1">
    <citation type="submission" date="2022-07" db="EMBL/GenBank/DDBJ databases">
        <title>Phylogenomic reconstructions and comparative analyses of Kickxellomycotina fungi.</title>
        <authorList>
            <person name="Reynolds N.K."/>
            <person name="Stajich J.E."/>
            <person name="Barry K."/>
            <person name="Grigoriev I.V."/>
            <person name="Crous P."/>
            <person name="Smith M.E."/>
        </authorList>
    </citation>
    <scope>NUCLEOTIDE SEQUENCE</scope>
    <source>
        <strain evidence="5">NRRL 1566</strain>
    </source>
</reference>
<accession>A0A9W8I7U5</accession>
<keyword evidence="2" id="KW-0175">Coiled coil</keyword>
<feature type="domain" description="UDENN" evidence="4">
    <location>
        <begin position="250"/>
        <end position="713"/>
    </location>
</feature>
<feature type="region of interest" description="Disordered" evidence="3">
    <location>
        <begin position="880"/>
        <end position="901"/>
    </location>
</feature>
<dbReference type="OrthoDB" id="10265409at2759"/>
<evidence type="ECO:0000256" key="1">
    <source>
        <dbReference type="ARBA" id="ARBA00007159"/>
    </source>
</evidence>
<evidence type="ECO:0000313" key="6">
    <source>
        <dbReference type="Proteomes" id="UP001139887"/>
    </source>
</evidence>
<proteinExistence type="inferred from homology"/>
<feature type="region of interest" description="Disordered" evidence="3">
    <location>
        <begin position="159"/>
        <end position="218"/>
    </location>
</feature>
<evidence type="ECO:0000259" key="4">
    <source>
        <dbReference type="PROSITE" id="PS50211"/>
    </source>
</evidence>
<dbReference type="InterPro" id="IPR024224">
    <property type="entry name" value="DENND6"/>
</dbReference>
<dbReference type="EMBL" id="JANBUW010000041">
    <property type="protein sequence ID" value="KAJ2850187.1"/>
    <property type="molecule type" value="Genomic_DNA"/>
</dbReference>
<dbReference type="GO" id="GO:0005085">
    <property type="term" value="F:guanyl-nucleotide exchange factor activity"/>
    <property type="evidence" value="ECO:0007669"/>
    <property type="project" value="InterPro"/>
</dbReference>
<dbReference type="InterPro" id="IPR037516">
    <property type="entry name" value="Tripartite_DENN"/>
</dbReference>
<dbReference type="PANTHER" id="PTHR13677:SF0">
    <property type="entry name" value="LD41638P"/>
    <property type="match status" value="1"/>
</dbReference>
<evidence type="ECO:0000256" key="3">
    <source>
        <dbReference type="SAM" id="MobiDB-lite"/>
    </source>
</evidence>
<protein>
    <recommendedName>
        <fullName evidence="4">UDENN domain-containing protein</fullName>
    </recommendedName>
</protein>
<dbReference type="AlphaFoldDB" id="A0A9W8I7U5"/>
<dbReference type="GO" id="GO:0055037">
    <property type="term" value="C:recycling endosome"/>
    <property type="evidence" value="ECO:0007669"/>
    <property type="project" value="TreeGrafter"/>
</dbReference>
<comment type="caution">
    <text evidence="5">The sequence shown here is derived from an EMBL/GenBank/DDBJ whole genome shotgun (WGS) entry which is preliminary data.</text>
</comment>